<name>A0AAN8QI49_PATCE</name>
<dbReference type="Proteomes" id="UP001347796">
    <property type="component" value="Unassembled WGS sequence"/>
</dbReference>
<accession>A0AAN8QI49</accession>
<evidence type="ECO:0000313" key="1">
    <source>
        <dbReference type="EMBL" id="KAK6196274.1"/>
    </source>
</evidence>
<evidence type="ECO:0000313" key="2">
    <source>
        <dbReference type="Proteomes" id="UP001347796"/>
    </source>
</evidence>
<reference evidence="1 2" key="1">
    <citation type="submission" date="2024-01" db="EMBL/GenBank/DDBJ databases">
        <title>The genome of the rayed Mediterranean limpet Patella caerulea (Linnaeus, 1758).</title>
        <authorList>
            <person name="Anh-Thu Weber A."/>
            <person name="Halstead-Nussloch G."/>
        </authorList>
    </citation>
    <scope>NUCLEOTIDE SEQUENCE [LARGE SCALE GENOMIC DNA]</scope>
    <source>
        <strain evidence="1">AATW-2023a</strain>
        <tissue evidence="1">Whole specimen</tissue>
    </source>
</reference>
<sequence>MDLIEMAKELQHLLMIHDKAVKHILDLDSKVCDMNQRTITLVDNEKTGQALQMMFRKTSVEGLREMYKQYRLKKWDEIQKLAKVIMSQLSPDSPPILPESPFSDENFSADIDERVEHVMKVAMVQHCEFSRNF</sequence>
<dbReference type="EMBL" id="JAZGQO010000001">
    <property type="protein sequence ID" value="KAK6196274.1"/>
    <property type="molecule type" value="Genomic_DNA"/>
</dbReference>
<gene>
    <name evidence="1" type="ORF">SNE40_001527</name>
</gene>
<comment type="caution">
    <text evidence="1">The sequence shown here is derived from an EMBL/GenBank/DDBJ whole genome shotgun (WGS) entry which is preliminary data.</text>
</comment>
<proteinExistence type="predicted"/>
<dbReference type="AlphaFoldDB" id="A0AAN8QI49"/>
<organism evidence="1 2">
    <name type="scientific">Patella caerulea</name>
    <name type="common">Rayed Mediterranean limpet</name>
    <dbReference type="NCBI Taxonomy" id="87958"/>
    <lineage>
        <taxon>Eukaryota</taxon>
        <taxon>Metazoa</taxon>
        <taxon>Spiralia</taxon>
        <taxon>Lophotrochozoa</taxon>
        <taxon>Mollusca</taxon>
        <taxon>Gastropoda</taxon>
        <taxon>Patellogastropoda</taxon>
        <taxon>Patelloidea</taxon>
        <taxon>Patellidae</taxon>
        <taxon>Patella</taxon>
    </lineage>
</organism>
<keyword evidence="2" id="KW-1185">Reference proteome</keyword>
<protein>
    <submittedName>
        <fullName evidence="1">Uncharacterized protein</fullName>
    </submittedName>
</protein>